<protein>
    <recommendedName>
        <fullName evidence="3">ScyD/ScyE family protein</fullName>
    </recommendedName>
</protein>
<sequence>MTPRTGRLLGAAMVLLAAVGGVALFVTRDDGGDPAPPPPDDAAPVVTTTTAPPVVGAIDLGSGVTLDPIGEVPGATALSIVDGEVRATDASSGARYVVATGGGAAEVEGPLTFGSQSRLDRSEPTPDGADRWVAEATQLHRIDDEGEILDSVTLEVPGAVSAIDDQAVWLTVSGVPAAHTGGGPGAQSVLQRVDRETLEVVARPLEDPTNFRFALGDGVVWVTVGRTLYRLDPITLEPTGEVELDEAASALLVGADGEVLVVVGGEEPALVRVGPGDLAEIGRVALGPGSVGDAVVVGDRLGRDGEVWITRPSDDAVLRVEPASGAVEEVAVVAPLRVDVDERGDVWLLSGAAGGTLLRAASPTG</sequence>
<dbReference type="KEGG" id="atq:GH723_00740"/>
<accession>A0A5Q2RKN2</accession>
<dbReference type="Proteomes" id="UP000334019">
    <property type="component" value="Chromosome"/>
</dbReference>
<dbReference type="Gene3D" id="2.130.10.10">
    <property type="entry name" value="YVTN repeat-like/Quinoprotein amine dehydrogenase"/>
    <property type="match status" value="1"/>
</dbReference>
<dbReference type="InterPro" id="IPR015943">
    <property type="entry name" value="WD40/YVTN_repeat-like_dom_sf"/>
</dbReference>
<keyword evidence="2" id="KW-1185">Reference proteome</keyword>
<gene>
    <name evidence="1" type="ORF">GH723_00740</name>
</gene>
<reference evidence="1 2" key="1">
    <citation type="submission" date="2019-11" db="EMBL/GenBank/DDBJ databases">
        <authorList>
            <person name="He Y."/>
        </authorList>
    </citation>
    <scope>NUCLEOTIDE SEQUENCE [LARGE SCALE GENOMIC DNA]</scope>
    <source>
        <strain evidence="1 2">SCSIO 58843</strain>
    </source>
</reference>
<evidence type="ECO:0000313" key="2">
    <source>
        <dbReference type="Proteomes" id="UP000334019"/>
    </source>
</evidence>
<name>A0A5Q2RKN2_9ACTN</name>
<proteinExistence type="predicted"/>
<evidence type="ECO:0000313" key="1">
    <source>
        <dbReference type="EMBL" id="QGG93755.1"/>
    </source>
</evidence>
<evidence type="ECO:0008006" key="3">
    <source>
        <dbReference type="Google" id="ProtNLM"/>
    </source>
</evidence>
<dbReference type="SUPFAM" id="SSF63829">
    <property type="entry name" value="Calcium-dependent phosphotriesterase"/>
    <property type="match status" value="1"/>
</dbReference>
<dbReference type="AlphaFoldDB" id="A0A5Q2RKN2"/>
<dbReference type="RefSeq" id="WP_153757861.1">
    <property type="nucleotide sequence ID" value="NZ_CP045851.1"/>
</dbReference>
<organism evidence="1 2">
    <name type="scientific">Actinomarinicola tropica</name>
    <dbReference type="NCBI Taxonomy" id="2789776"/>
    <lineage>
        <taxon>Bacteria</taxon>
        <taxon>Bacillati</taxon>
        <taxon>Actinomycetota</taxon>
        <taxon>Acidimicrobiia</taxon>
        <taxon>Acidimicrobiales</taxon>
        <taxon>Iamiaceae</taxon>
        <taxon>Actinomarinicola</taxon>
    </lineage>
</organism>
<dbReference type="EMBL" id="CP045851">
    <property type="protein sequence ID" value="QGG93755.1"/>
    <property type="molecule type" value="Genomic_DNA"/>
</dbReference>